<evidence type="ECO:0000313" key="2">
    <source>
        <dbReference type="Proteomes" id="UP000013525"/>
    </source>
</evidence>
<sequence length="37" mass="3931">MTGTVDSTASARVRDTEPVRAWTLLTALQGLKGTGNR</sequence>
<organism evidence="1 2">
    <name type="scientific">Rhodococcus rhodnii LMG 5362</name>
    <dbReference type="NCBI Taxonomy" id="1273125"/>
    <lineage>
        <taxon>Bacteria</taxon>
        <taxon>Bacillati</taxon>
        <taxon>Actinomycetota</taxon>
        <taxon>Actinomycetes</taxon>
        <taxon>Mycobacteriales</taxon>
        <taxon>Nocardiaceae</taxon>
        <taxon>Rhodococcus</taxon>
    </lineage>
</organism>
<gene>
    <name evidence="1" type="ORF">Rrhod_3493</name>
</gene>
<proteinExistence type="predicted"/>
<protein>
    <submittedName>
        <fullName evidence="1">Uncharacterized protein</fullName>
    </submittedName>
</protein>
<reference evidence="1 2" key="1">
    <citation type="journal article" date="2013" name="Genome Announc.">
        <title>Draft Genome Sequence of Rhodococcus rhodnii Strain LMG5362, a Symbiont of Rhodnius prolixus (Hemiptera, Reduviidae, Triatominae), the Principle Vector of Trypanosoma cruzi.</title>
        <authorList>
            <person name="Pachebat J.A."/>
            <person name="van Keulen G."/>
            <person name="Whitten M.M."/>
            <person name="Girdwood S."/>
            <person name="Del Sol R."/>
            <person name="Dyson P.J."/>
            <person name="Facey P.D."/>
        </authorList>
    </citation>
    <scope>NUCLEOTIDE SEQUENCE [LARGE SCALE GENOMIC DNA]</scope>
    <source>
        <strain evidence="1 2">LMG 5362</strain>
    </source>
</reference>
<accession>R7WIV0</accession>
<dbReference type="Proteomes" id="UP000013525">
    <property type="component" value="Unassembled WGS sequence"/>
</dbReference>
<name>R7WIV0_9NOCA</name>
<dbReference type="PATRIC" id="fig|1273125.3.peg.3327"/>
<evidence type="ECO:0000313" key="1">
    <source>
        <dbReference type="EMBL" id="EOM75160.1"/>
    </source>
</evidence>
<dbReference type="EMBL" id="APMY01000102">
    <property type="protein sequence ID" value="EOM75160.1"/>
    <property type="molecule type" value="Genomic_DNA"/>
</dbReference>
<comment type="caution">
    <text evidence="1">The sequence shown here is derived from an EMBL/GenBank/DDBJ whole genome shotgun (WGS) entry which is preliminary data.</text>
</comment>
<dbReference type="AlphaFoldDB" id="R7WIV0"/>
<keyword evidence="2" id="KW-1185">Reference proteome</keyword>